<organism evidence="15 16">
    <name type="scientific">Seminavis robusta</name>
    <dbReference type="NCBI Taxonomy" id="568900"/>
    <lineage>
        <taxon>Eukaryota</taxon>
        <taxon>Sar</taxon>
        <taxon>Stramenopiles</taxon>
        <taxon>Ochrophyta</taxon>
        <taxon>Bacillariophyta</taxon>
        <taxon>Bacillariophyceae</taxon>
        <taxon>Bacillariophycidae</taxon>
        <taxon>Naviculales</taxon>
        <taxon>Naviculaceae</taxon>
        <taxon>Seminavis</taxon>
    </lineage>
</organism>
<evidence type="ECO:0000256" key="4">
    <source>
        <dbReference type="ARBA" id="ARBA00022448"/>
    </source>
</evidence>
<keyword evidence="12" id="KW-0407">Ion channel</keyword>
<feature type="transmembrane region" description="Helical" evidence="13">
    <location>
        <begin position="568"/>
        <end position="587"/>
    </location>
</feature>
<dbReference type="GO" id="GO:0005245">
    <property type="term" value="F:voltage-gated calcium channel activity"/>
    <property type="evidence" value="ECO:0007669"/>
    <property type="project" value="InterPro"/>
</dbReference>
<evidence type="ECO:0000256" key="9">
    <source>
        <dbReference type="ARBA" id="ARBA00022989"/>
    </source>
</evidence>
<dbReference type="OrthoDB" id="416585at2759"/>
<evidence type="ECO:0000313" key="16">
    <source>
        <dbReference type="Proteomes" id="UP001153069"/>
    </source>
</evidence>
<evidence type="ECO:0000256" key="1">
    <source>
        <dbReference type="ARBA" id="ARBA00004141"/>
    </source>
</evidence>
<sequence>MENYQIGGIGVEVEIDESKFGKRKYHRGHRVDGVWVFGGVERTPERKCFLVAVEDRKKPTLEALIKEFILPGSIIISDKFPSYEDLEGTEDFWYQHEVVNHSENYKDPITGACTNTIEGTWNGVKKLVPTRKRTEEGIIRAWGLVILTFIEPPRWCSIGEEDDANNCQVLFDLEGPPAISSDNNDDNTTTLGAVDESVTADYYPSSGSLLLTTAQSQFLELVFVSFISLVMLFRVGRDGCSIVRYFRKGPALLLRSLQIIAIAAIYLGLGTGYTFFQPIARLLLLGTLLRSLHMEVANTLLVLPQVLNICAMLAIYVFFWAFMGTVLFYETDQGVAGFSTFVESLWTLWICITTANYPDVMMPSYNQNRLSGPYFVIFMIVTFFFFMNLILSSIVNTYDDIMSERKKERKAREDAKLSEAFQLMDQSKTIDRDTVMTLFRILNKDFPEFRHISSRDAKLLFAVLDRDGSAKISQHEFLDFGSIMLLEFFHEEEFATSIQLYFPKLYNSERYQNFLTVVKSEQFETAIDIILVMNAVVVVIQSWPLLIGDAVTQNEDFLDGTIDTVWELIEAIFTAIYCVEAILKIVAMGWNNYIEKAKNVFDFIITILAFLATAYVYYPNDYSDSRLIRYIVMARVVRIARVVIAFKPFRVIGIIWYEVMPYATSVLILLFFIMYAFASLGVELYGGMVSRDPSNPYSYLILNTDFSDNDYWANNFNDLISAFNVLFNLLVVNNWTECEIGFEAVSQTRWVRYYFFAFHFAGVILVNNLVVAFFINAFLAQGKILANRKEELALDNGEAVIHGREASFDASEITGTRTSVRGGFIARIRTTHAEEDEQDRLRRLFTQTSEEDEIRFKPQEEHEWTMPFARS</sequence>
<feature type="transmembrane region" description="Helical" evidence="13">
    <location>
        <begin position="529"/>
        <end position="548"/>
    </location>
</feature>
<keyword evidence="8" id="KW-0851">Voltage-gated channel</keyword>
<comment type="subunit">
    <text evidence="3">Homodimer.</text>
</comment>
<feature type="transmembrane region" description="Helical" evidence="13">
    <location>
        <begin position="375"/>
        <end position="398"/>
    </location>
</feature>
<dbReference type="SUPFAM" id="SSF47473">
    <property type="entry name" value="EF-hand"/>
    <property type="match status" value="1"/>
</dbReference>
<accession>A0A9N8EEE3</accession>
<dbReference type="GO" id="GO:0005509">
    <property type="term" value="F:calcium ion binding"/>
    <property type="evidence" value="ECO:0007669"/>
    <property type="project" value="InterPro"/>
</dbReference>
<protein>
    <submittedName>
        <fullName evidence="15">Pore calcium channel protein 1</fullName>
    </submittedName>
</protein>
<feature type="transmembrane region" description="Helical" evidence="13">
    <location>
        <begin position="296"/>
        <end position="322"/>
    </location>
</feature>
<keyword evidence="7" id="KW-0106">Calcium</keyword>
<keyword evidence="9 13" id="KW-1133">Transmembrane helix</keyword>
<evidence type="ECO:0000256" key="6">
    <source>
        <dbReference type="ARBA" id="ARBA00022737"/>
    </source>
</evidence>
<dbReference type="Proteomes" id="UP001153069">
    <property type="component" value="Unassembled WGS sequence"/>
</dbReference>
<dbReference type="PROSITE" id="PS50222">
    <property type="entry name" value="EF_HAND_2"/>
    <property type="match status" value="1"/>
</dbReference>
<evidence type="ECO:0000256" key="8">
    <source>
        <dbReference type="ARBA" id="ARBA00022882"/>
    </source>
</evidence>
<dbReference type="InterPro" id="IPR044581">
    <property type="entry name" value="TPC1_plant"/>
</dbReference>
<evidence type="ECO:0000256" key="5">
    <source>
        <dbReference type="ARBA" id="ARBA00022692"/>
    </source>
</evidence>
<feature type="transmembrane region" description="Helical" evidence="13">
    <location>
        <begin position="659"/>
        <end position="678"/>
    </location>
</feature>
<keyword evidence="11 13" id="KW-0472">Membrane</keyword>
<comment type="subcellular location">
    <subcellularLocation>
        <location evidence="1">Membrane</location>
        <topology evidence="1">Multi-pass membrane protein</topology>
    </subcellularLocation>
</comment>
<evidence type="ECO:0000256" key="11">
    <source>
        <dbReference type="ARBA" id="ARBA00023136"/>
    </source>
</evidence>
<feature type="transmembrane region" description="Helical" evidence="13">
    <location>
        <begin position="753"/>
        <end position="779"/>
    </location>
</feature>
<dbReference type="InterPro" id="IPR024445">
    <property type="entry name" value="Tnp_ISXO2-like"/>
</dbReference>
<keyword evidence="6" id="KW-0677">Repeat</keyword>
<evidence type="ECO:0000313" key="15">
    <source>
        <dbReference type="EMBL" id="CAB9519936.1"/>
    </source>
</evidence>
<dbReference type="InterPro" id="IPR011992">
    <property type="entry name" value="EF-hand-dom_pair"/>
</dbReference>
<dbReference type="Pfam" id="PF00520">
    <property type="entry name" value="Ion_trans"/>
    <property type="match status" value="2"/>
</dbReference>
<keyword evidence="4" id="KW-0813">Transport</keyword>
<dbReference type="SUPFAM" id="SSF81324">
    <property type="entry name" value="Voltage-gated potassium channels"/>
    <property type="match status" value="2"/>
</dbReference>
<dbReference type="InterPro" id="IPR002048">
    <property type="entry name" value="EF_hand_dom"/>
</dbReference>
<comment type="caution">
    <text evidence="15">The sequence shown here is derived from an EMBL/GenBank/DDBJ whole genome shotgun (WGS) entry which is preliminary data.</text>
</comment>
<dbReference type="InterPro" id="IPR005821">
    <property type="entry name" value="Ion_trans_dom"/>
</dbReference>
<proteinExistence type="inferred from homology"/>
<evidence type="ECO:0000256" key="7">
    <source>
        <dbReference type="ARBA" id="ARBA00022837"/>
    </source>
</evidence>
<evidence type="ECO:0000256" key="12">
    <source>
        <dbReference type="ARBA" id="ARBA00023303"/>
    </source>
</evidence>
<dbReference type="SMART" id="SM01126">
    <property type="entry name" value="DDE_Tnp_IS1595"/>
    <property type="match status" value="1"/>
</dbReference>
<dbReference type="PANTHER" id="PTHR46988:SF2">
    <property type="entry name" value="TWO PORE CALCIUM CHANNEL PROTEIN 1"/>
    <property type="match status" value="1"/>
</dbReference>
<keyword evidence="5 13" id="KW-0812">Transmembrane</keyword>
<keyword evidence="16" id="KW-1185">Reference proteome</keyword>
<dbReference type="EMBL" id="CAICTM010001057">
    <property type="protein sequence ID" value="CAB9519936.1"/>
    <property type="molecule type" value="Genomic_DNA"/>
</dbReference>
<reference evidence="15" key="1">
    <citation type="submission" date="2020-06" db="EMBL/GenBank/DDBJ databases">
        <authorList>
            <consortium name="Plant Systems Biology data submission"/>
        </authorList>
    </citation>
    <scope>NUCLEOTIDE SEQUENCE</scope>
    <source>
        <strain evidence="15">D6</strain>
    </source>
</reference>
<dbReference type="AlphaFoldDB" id="A0A9N8EEE3"/>
<feature type="domain" description="EF-hand" evidence="14">
    <location>
        <begin position="452"/>
        <end position="487"/>
    </location>
</feature>
<dbReference type="Gene3D" id="1.20.120.350">
    <property type="entry name" value="Voltage-gated potassium channels. Chain C"/>
    <property type="match status" value="1"/>
</dbReference>
<feature type="transmembrane region" description="Helical" evidence="13">
    <location>
        <begin position="218"/>
        <end position="236"/>
    </location>
</feature>
<evidence type="ECO:0000256" key="10">
    <source>
        <dbReference type="ARBA" id="ARBA00023065"/>
    </source>
</evidence>
<keyword evidence="10" id="KW-0406">Ion transport</keyword>
<evidence type="ECO:0000256" key="2">
    <source>
        <dbReference type="ARBA" id="ARBA00009286"/>
    </source>
</evidence>
<dbReference type="Gene3D" id="1.10.238.10">
    <property type="entry name" value="EF-hand"/>
    <property type="match status" value="1"/>
</dbReference>
<feature type="transmembrane region" description="Helical" evidence="13">
    <location>
        <begin position="334"/>
        <end position="355"/>
    </location>
</feature>
<dbReference type="GO" id="GO:0034702">
    <property type="term" value="C:monoatomic ion channel complex"/>
    <property type="evidence" value="ECO:0007669"/>
    <property type="project" value="UniProtKB-KW"/>
</dbReference>
<comment type="similarity">
    <text evidence="2">Belongs to the calcium channel alpha-1 subunit (TC 1.A.1.11) family. Two pore calcium channel subfamily.</text>
</comment>
<evidence type="ECO:0000256" key="13">
    <source>
        <dbReference type="SAM" id="Phobius"/>
    </source>
</evidence>
<feature type="transmembrane region" description="Helical" evidence="13">
    <location>
        <begin position="257"/>
        <end position="276"/>
    </location>
</feature>
<name>A0A9N8EEE3_9STRA</name>
<dbReference type="InterPro" id="IPR027359">
    <property type="entry name" value="Volt_channel_dom_sf"/>
</dbReference>
<gene>
    <name evidence="15" type="ORF">SEMRO_1059_G236570.1</name>
</gene>
<evidence type="ECO:0000256" key="3">
    <source>
        <dbReference type="ARBA" id="ARBA00011738"/>
    </source>
</evidence>
<dbReference type="Gene3D" id="1.10.287.70">
    <property type="match status" value="2"/>
</dbReference>
<dbReference type="PANTHER" id="PTHR46988">
    <property type="entry name" value="TWO PORE CALCIUM CHANNEL PROTEIN 1"/>
    <property type="match status" value="1"/>
</dbReference>
<evidence type="ECO:0000259" key="14">
    <source>
        <dbReference type="PROSITE" id="PS50222"/>
    </source>
</evidence>
<dbReference type="Pfam" id="PF12762">
    <property type="entry name" value="DDE_Tnp_IS1595"/>
    <property type="match status" value="1"/>
</dbReference>
<feature type="transmembrane region" description="Helical" evidence="13">
    <location>
        <begin position="599"/>
        <end position="618"/>
    </location>
</feature>